<dbReference type="Proteomes" id="UP000078546">
    <property type="component" value="Unassembled WGS sequence"/>
</dbReference>
<keyword evidence="1" id="KW-1133">Transmembrane helix</keyword>
<keyword evidence="1" id="KW-0812">Transmembrane</keyword>
<accession>A0A1A8XFY6</accession>
<sequence>MGYSDSEDEISDSDYEENSYDVTIKELPLNKFYGALDNDNHNDYTPRLCSGLKNSSSQDKEPFAELCKKIEFKLKYLSDIKNQCNGVPDEKVCEYFNYWLGNEIYKIDFNSNSISGIAHACNLGYIALANKQCSYTPDKFKNKDFKKMKEFFDYTENLEAIDKMVNEFNALAGVFYCNYINKAANAYNAIIIRGTCEDNSCAYINEFRVFKEKYITYYNSLNAKCFNKIQYLMNSKGGLELPCELKSDKFPKDQTIDAQLLQSEDNNHMSITIVSIASVCTILLISFFLLFLYKFTPFGSSLNQLIRKGIISKEIIDEETGYTFLHKSETQGLNFDDNKYNIAYNSL</sequence>
<dbReference type="EMBL" id="FLQV01003792">
    <property type="protein sequence ID" value="SBT02839.1"/>
    <property type="molecule type" value="Genomic_DNA"/>
</dbReference>
<proteinExistence type="predicted"/>
<organism evidence="2 3">
    <name type="scientific">Plasmodium ovale curtisi</name>
    <dbReference type="NCBI Taxonomy" id="864141"/>
    <lineage>
        <taxon>Eukaryota</taxon>
        <taxon>Sar</taxon>
        <taxon>Alveolata</taxon>
        <taxon>Apicomplexa</taxon>
        <taxon>Aconoidasida</taxon>
        <taxon>Haemosporida</taxon>
        <taxon>Plasmodiidae</taxon>
        <taxon>Plasmodium</taxon>
        <taxon>Plasmodium (Plasmodium)</taxon>
    </lineage>
</organism>
<gene>
    <name evidence="2" type="ORF">POVCU1_081340</name>
</gene>
<evidence type="ECO:0000313" key="3">
    <source>
        <dbReference type="Proteomes" id="UP000078546"/>
    </source>
</evidence>
<protein>
    <submittedName>
        <fullName evidence="2">PIR Superfamily Protein</fullName>
    </submittedName>
</protein>
<evidence type="ECO:0000313" key="2">
    <source>
        <dbReference type="EMBL" id="SBT02839.1"/>
    </source>
</evidence>
<keyword evidence="1" id="KW-0472">Membrane</keyword>
<evidence type="ECO:0000256" key="1">
    <source>
        <dbReference type="SAM" id="Phobius"/>
    </source>
</evidence>
<dbReference type="Pfam" id="PF05795">
    <property type="entry name" value="Plasmodium_Vir"/>
    <property type="match status" value="2"/>
</dbReference>
<dbReference type="AlphaFoldDB" id="A0A1A8XFY6"/>
<dbReference type="InterPro" id="IPR008780">
    <property type="entry name" value="Plasmodium_Vir"/>
</dbReference>
<feature type="transmembrane region" description="Helical" evidence="1">
    <location>
        <begin position="269"/>
        <end position="293"/>
    </location>
</feature>
<name>A0A1A8XFY6_PLAOA</name>
<reference evidence="3" key="1">
    <citation type="submission" date="2016-05" db="EMBL/GenBank/DDBJ databases">
        <authorList>
            <person name="Naeem Raeece"/>
        </authorList>
    </citation>
    <scope>NUCLEOTIDE SEQUENCE [LARGE SCALE GENOMIC DNA]</scope>
</reference>